<dbReference type="Gene3D" id="3.40.640.10">
    <property type="entry name" value="Type I PLP-dependent aspartate aminotransferase-like (Major domain)"/>
    <property type="match status" value="1"/>
</dbReference>
<dbReference type="InterPro" id="IPR015424">
    <property type="entry name" value="PyrdxlP-dep_Trfase"/>
</dbReference>
<dbReference type="PANTHER" id="PTHR43713">
    <property type="entry name" value="GLUTAMATE-1-SEMIALDEHYDE 2,1-AMINOMUTASE"/>
    <property type="match status" value="1"/>
</dbReference>
<evidence type="ECO:0008006" key="6">
    <source>
        <dbReference type="Google" id="ProtNLM"/>
    </source>
</evidence>
<dbReference type="PANTHER" id="PTHR43713:SF3">
    <property type="entry name" value="GLUTAMATE-1-SEMIALDEHYDE 2,1-AMINOMUTASE 1, CHLOROPLASTIC-RELATED"/>
    <property type="match status" value="1"/>
</dbReference>
<dbReference type="InterPro" id="IPR015421">
    <property type="entry name" value="PyrdxlP-dep_Trfase_major"/>
</dbReference>
<dbReference type="Proteomes" id="UP000321419">
    <property type="component" value="Unassembled WGS sequence"/>
</dbReference>
<dbReference type="GO" id="GO:0030170">
    <property type="term" value="F:pyridoxal phosphate binding"/>
    <property type="evidence" value="ECO:0007669"/>
    <property type="project" value="InterPro"/>
</dbReference>
<dbReference type="Pfam" id="PF00202">
    <property type="entry name" value="Aminotran_3"/>
    <property type="match status" value="1"/>
</dbReference>
<evidence type="ECO:0000256" key="3">
    <source>
        <dbReference type="RuleBase" id="RU003560"/>
    </source>
</evidence>
<organism evidence="4 5">
    <name type="scientific">Pseudoalteromonas espejiana</name>
    <dbReference type="NCBI Taxonomy" id="28107"/>
    <lineage>
        <taxon>Bacteria</taxon>
        <taxon>Pseudomonadati</taxon>
        <taxon>Pseudomonadota</taxon>
        <taxon>Gammaproteobacteria</taxon>
        <taxon>Alteromonadales</taxon>
        <taxon>Pseudoalteromonadaceae</taxon>
        <taxon>Pseudoalteromonas</taxon>
    </lineage>
</organism>
<dbReference type="AlphaFoldDB" id="A0A510XQM0"/>
<evidence type="ECO:0000313" key="4">
    <source>
        <dbReference type="EMBL" id="GEK53325.1"/>
    </source>
</evidence>
<accession>A0A510XQM0</accession>
<dbReference type="InterPro" id="IPR015422">
    <property type="entry name" value="PyrdxlP-dep_Trfase_small"/>
</dbReference>
<name>A0A510XQM0_9GAMM</name>
<protein>
    <recommendedName>
        <fullName evidence="6">Aspartate aminotransferase family protein</fullName>
    </recommendedName>
</protein>
<dbReference type="InterPro" id="IPR049704">
    <property type="entry name" value="Aminotrans_3_PPA_site"/>
</dbReference>
<sequence length="414" mass="45874">MIMNYTLRHAGYESNEDSNQIVKAEGAYLYTKRGQKLLDLCMAAGSQLLGHSNPEIVSAIQSQVSKGTIYLANNQYIHETCELLSQVVPSEYSDYIFSNSGTEATQKAIRISRLASGKSLIASFEGGWHGSNEWTLHDSGSRFDLDKQALNFGIPTSINKDRLIVPYNCDETFEILERHKEKLAAIIIEPIQGSNPQSNISGFLKKLTAFCYQHNILIIADEIISGFRVSLSGASPKLGLKPDIITYGKSFAGGLPVGLTVINEKVSQMSFGNPENAVITGGTYSANPLMAVAATATLKQLIQKNYTSFNTESDTFKNTINSELLNKNLPFKIISNGPFLRLAFTDKPFKSRAERDKLEMPATLQKTFRDIIKKKEISWPTNGIVLPSFEHREPELRLAREAIISSCIETSEFL</sequence>
<dbReference type="InterPro" id="IPR005814">
    <property type="entry name" value="Aminotrans_3"/>
</dbReference>
<reference evidence="4 5" key="1">
    <citation type="submission" date="2019-07" db="EMBL/GenBank/DDBJ databases">
        <title>Whole genome shotgun sequence of Pseudoalteromonas espejiana NBRC 102222.</title>
        <authorList>
            <person name="Hosoyama A."/>
            <person name="Uohara A."/>
            <person name="Ohji S."/>
            <person name="Ichikawa N."/>
        </authorList>
    </citation>
    <scope>NUCLEOTIDE SEQUENCE [LARGE SCALE GENOMIC DNA]</scope>
    <source>
        <strain evidence="4 5">NBRC 102222</strain>
    </source>
</reference>
<keyword evidence="5" id="KW-1185">Reference proteome</keyword>
<comment type="similarity">
    <text evidence="3">Belongs to the class-III pyridoxal-phosphate-dependent aminotransferase family.</text>
</comment>
<dbReference type="EMBL" id="BJUM01000002">
    <property type="protein sequence ID" value="GEK53325.1"/>
    <property type="molecule type" value="Genomic_DNA"/>
</dbReference>
<comment type="caution">
    <text evidence="4">The sequence shown here is derived from an EMBL/GenBank/DDBJ whole genome shotgun (WGS) entry which is preliminary data.</text>
</comment>
<evidence type="ECO:0000256" key="1">
    <source>
        <dbReference type="ARBA" id="ARBA00001933"/>
    </source>
</evidence>
<proteinExistence type="inferred from homology"/>
<dbReference type="Gene3D" id="3.90.1150.10">
    <property type="entry name" value="Aspartate Aminotransferase, domain 1"/>
    <property type="match status" value="1"/>
</dbReference>
<keyword evidence="2 3" id="KW-0663">Pyridoxal phosphate</keyword>
<dbReference type="GO" id="GO:0008483">
    <property type="term" value="F:transaminase activity"/>
    <property type="evidence" value="ECO:0007669"/>
    <property type="project" value="InterPro"/>
</dbReference>
<evidence type="ECO:0000256" key="2">
    <source>
        <dbReference type="ARBA" id="ARBA00022898"/>
    </source>
</evidence>
<dbReference type="OrthoDB" id="9801052at2"/>
<comment type="cofactor">
    <cofactor evidence="1">
        <name>pyridoxal 5'-phosphate</name>
        <dbReference type="ChEBI" id="CHEBI:597326"/>
    </cofactor>
</comment>
<dbReference type="SUPFAM" id="SSF53383">
    <property type="entry name" value="PLP-dependent transferases"/>
    <property type="match status" value="1"/>
</dbReference>
<gene>
    <name evidence="4" type="ORF">PES01_01700</name>
</gene>
<dbReference type="PROSITE" id="PS00600">
    <property type="entry name" value="AA_TRANSFER_CLASS_3"/>
    <property type="match status" value="1"/>
</dbReference>
<evidence type="ECO:0000313" key="5">
    <source>
        <dbReference type="Proteomes" id="UP000321419"/>
    </source>
</evidence>